<evidence type="ECO:0000313" key="2">
    <source>
        <dbReference type="Proteomes" id="UP000295662"/>
    </source>
</evidence>
<dbReference type="RefSeq" id="WP_166646988.1">
    <property type="nucleotide sequence ID" value="NZ_SOCA01000001.1"/>
</dbReference>
<comment type="caution">
    <text evidence="1">The sequence shown here is derived from an EMBL/GenBank/DDBJ whole genome shotgun (WGS) entry which is preliminary data.</text>
</comment>
<gene>
    <name evidence="1" type="ORF">EI77_00540</name>
</gene>
<sequence length="61" mass="6859">MHLRKTNSPAGLGAQEKNPQNLKPIIYPAGLIYEYIQVELLQAIQKNDHSGKNSFFVDTMS</sequence>
<accession>A0A4R7SSP5</accession>
<dbReference type="Proteomes" id="UP000295662">
    <property type="component" value="Unassembled WGS sequence"/>
</dbReference>
<name>A0A4R7SSP5_9BACT</name>
<dbReference type="EMBL" id="SOCA01000001">
    <property type="protein sequence ID" value="TDU81237.1"/>
    <property type="molecule type" value="Genomic_DNA"/>
</dbReference>
<proteinExistence type="predicted"/>
<evidence type="ECO:0000313" key="1">
    <source>
        <dbReference type="EMBL" id="TDU81237.1"/>
    </source>
</evidence>
<dbReference type="AlphaFoldDB" id="A0A4R7SSP5"/>
<protein>
    <submittedName>
        <fullName evidence="1">Uncharacterized protein</fullName>
    </submittedName>
</protein>
<reference evidence="1 2" key="1">
    <citation type="submission" date="2019-03" db="EMBL/GenBank/DDBJ databases">
        <title>Genomic Encyclopedia of Archaeal and Bacterial Type Strains, Phase II (KMG-II): from individual species to whole genera.</title>
        <authorList>
            <person name="Goeker M."/>
        </authorList>
    </citation>
    <scope>NUCLEOTIDE SEQUENCE [LARGE SCALE GENOMIC DNA]</scope>
    <source>
        <strain evidence="1 2">ATCC 25309</strain>
    </source>
</reference>
<keyword evidence="2" id="KW-1185">Reference proteome</keyword>
<organism evidence="1 2">
    <name type="scientific">Prosthecobacter fusiformis</name>
    <dbReference type="NCBI Taxonomy" id="48464"/>
    <lineage>
        <taxon>Bacteria</taxon>
        <taxon>Pseudomonadati</taxon>
        <taxon>Verrucomicrobiota</taxon>
        <taxon>Verrucomicrobiia</taxon>
        <taxon>Verrucomicrobiales</taxon>
        <taxon>Verrucomicrobiaceae</taxon>
        <taxon>Prosthecobacter</taxon>
    </lineage>
</organism>